<proteinExistence type="predicted"/>
<organism evidence="1 2">
    <name type="scientific">Desulfosporosinus orientis (strain ATCC 19365 / DSM 765 / NCIMB 8382 / VKM B-1628 / Singapore I)</name>
    <name type="common">Desulfotomaculum orientis</name>
    <dbReference type="NCBI Taxonomy" id="768706"/>
    <lineage>
        <taxon>Bacteria</taxon>
        <taxon>Bacillati</taxon>
        <taxon>Bacillota</taxon>
        <taxon>Clostridia</taxon>
        <taxon>Eubacteriales</taxon>
        <taxon>Desulfitobacteriaceae</taxon>
        <taxon>Desulfosporosinus</taxon>
    </lineage>
</organism>
<accession>G7WIE6</accession>
<dbReference type="AlphaFoldDB" id="G7WIE6"/>
<dbReference type="InterPro" id="IPR016155">
    <property type="entry name" value="Mopterin_synth/thiamin_S_b"/>
</dbReference>
<evidence type="ECO:0000313" key="1">
    <source>
        <dbReference type="EMBL" id="AET68594.1"/>
    </source>
</evidence>
<keyword evidence="2" id="KW-1185">Reference proteome</keyword>
<dbReference type="eggNOG" id="COG1977">
    <property type="taxonomic scope" value="Bacteria"/>
</dbReference>
<evidence type="ECO:0000313" key="2">
    <source>
        <dbReference type="Proteomes" id="UP000006346"/>
    </source>
</evidence>
<protein>
    <submittedName>
        <fullName evidence="1">Molybdopterin converting factor, small subunit</fullName>
    </submittedName>
</protein>
<dbReference type="Gene3D" id="3.10.20.30">
    <property type="match status" value="1"/>
</dbReference>
<dbReference type="KEGG" id="dor:Desor_3074"/>
<gene>
    <name evidence="1" type="ordered locus">Desor_3074</name>
</gene>
<dbReference type="CDD" id="cd17040">
    <property type="entry name" value="Ubl_MoaD_like"/>
    <property type="match status" value="1"/>
</dbReference>
<dbReference type="PATRIC" id="fig|768706.3.peg.3091"/>
<dbReference type="SUPFAM" id="SSF54285">
    <property type="entry name" value="MoaD/ThiS"/>
    <property type="match status" value="1"/>
</dbReference>
<dbReference type="EMBL" id="CP003108">
    <property type="protein sequence ID" value="AET68594.1"/>
    <property type="molecule type" value="Genomic_DNA"/>
</dbReference>
<dbReference type="STRING" id="768706.Desor_3074"/>
<sequence>MEVNVRLFGDLREGRFEQQKTQLEENSRVIDLINKHQLPLEKVAVCFVNNHSVEFGQPLQNGDTVAFSPPIGGM</sequence>
<dbReference type="InterPro" id="IPR003749">
    <property type="entry name" value="ThiS/MoaD-like"/>
</dbReference>
<dbReference type="Proteomes" id="UP000006346">
    <property type="component" value="Chromosome"/>
</dbReference>
<reference evidence="1 2" key="2">
    <citation type="journal article" date="2012" name="J. Bacteriol.">
        <title>Complete genome sequences of Desulfosporosinus orientis DSM765T, Desulfosporosinus youngiae DSM17734T, Desulfosporosinus meridiei DSM13257T, and Desulfosporosinus acidiphilus DSM22704T.</title>
        <authorList>
            <person name="Pester M."/>
            <person name="Brambilla E."/>
            <person name="Alazard D."/>
            <person name="Rattei T."/>
            <person name="Weinmaier T."/>
            <person name="Han J."/>
            <person name="Lucas S."/>
            <person name="Lapidus A."/>
            <person name="Cheng J.F."/>
            <person name="Goodwin L."/>
            <person name="Pitluck S."/>
            <person name="Peters L."/>
            <person name="Ovchinnikova G."/>
            <person name="Teshima H."/>
            <person name="Detter J.C."/>
            <person name="Han C.S."/>
            <person name="Tapia R."/>
            <person name="Land M.L."/>
            <person name="Hauser L."/>
            <person name="Kyrpides N.C."/>
            <person name="Ivanova N.N."/>
            <person name="Pagani I."/>
            <person name="Huntmann M."/>
            <person name="Wei C.L."/>
            <person name="Davenport K.W."/>
            <person name="Daligault H."/>
            <person name="Chain P.S."/>
            <person name="Chen A."/>
            <person name="Mavromatis K."/>
            <person name="Markowitz V."/>
            <person name="Szeto E."/>
            <person name="Mikhailova N."/>
            <person name="Pati A."/>
            <person name="Wagner M."/>
            <person name="Woyke T."/>
            <person name="Ollivier B."/>
            <person name="Klenk H.P."/>
            <person name="Spring S."/>
            <person name="Loy A."/>
        </authorList>
    </citation>
    <scope>NUCLEOTIDE SEQUENCE [LARGE SCALE GENOMIC DNA]</scope>
    <source>
        <strain evidence="2">ATCC 19365 / DSM 765 / NCIMB 8382 / VKM B-1628</strain>
    </source>
</reference>
<dbReference type="RefSeq" id="WP_014185402.1">
    <property type="nucleotide sequence ID" value="NC_016584.1"/>
</dbReference>
<dbReference type="Pfam" id="PF02597">
    <property type="entry name" value="ThiS"/>
    <property type="match status" value="1"/>
</dbReference>
<dbReference type="HOGENOM" id="CLU_114601_5_3_9"/>
<dbReference type="InterPro" id="IPR012675">
    <property type="entry name" value="Beta-grasp_dom_sf"/>
</dbReference>
<dbReference type="OrthoDB" id="9801945at2"/>
<name>G7WIE6_DESOD</name>
<reference evidence="2" key="1">
    <citation type="submission" date="2011-11" db="EMBL/GenBank/DDBJ databases">
        <title>Complete sequence of Desulfosporosinus orientis DSM 765.</title>
        <authorList>
            <person name="Lucas S."/>
            <person name="Han J."/>
            <person name="Lapidus A."/>
            <person name="Cheng J.-F."/>
            <person name="Goodwin L."/>
            <person name="Pitluck S."/>
            <person name="Peters L."/>
            <person name="Ovchinnikova G."/>
            <person name="Teshima H."/>
            <person name="Detter J.C."/>
            <person name="Han C."/>
            <person name="Tapia R."/>
            <person name="Land M."/>
            <person name="Hauser L."/>
            <person name="Kyrpides N."/>
            <person name="Ivanova N."/>
            <person name="Pagani I."/>
            <person name="Pester M."/>
            <person name="Spring S."/>
            <person name="Ollivier B."/>
            <person name="Rattei T."/>
            <person name="Klenk H.-P."/>
            <person name="Wagner M."/>
            <person name="Loy A."/>
            <person name="Woyke T."/>
        </authorList>
    </citation>
    <scope>NUCLEOTIDE SEQUENCE [LARGE SCALE GENOMIC DNA]</scope>
    <source>
        <strain evidence="2">ATCC 19365 / DSM 765 / NCIMB 8382 / VKM B-1628</strain>
    </source>
</reference>